<feature type="coiled-coil region" evidence="1">
    <location>
        <begin position="467"/>
        <end position="494"/>
    </location>
</feature>
<name>A0A1A8WDD1_PLAOA</name>
<protein>
    <submittedName>
        <fullName evidence="4">PIR Superfamily Protein</fullName>
    </submittedName>
</protein>
<keyword evidence="3" id="KW-1133">Transmembrane helix</keyword>
<dbReference type="Proteomes" id="UP000078546">
    <property type="component" value="Unassembled WGS sequence"/>
</dbReference>
<accession>A0A1A8WDD1</accession>
<feature type="region of interest" description="Disordered" evidence="2">
    <location>
        <begin position="218"/>
        <end position="283"/>
    </location>
</feature>
<feature type="region of interest" description="Disordered" evidence="2">
    <location>
        <begin position="317"/>
        <end position="354"/>
    </location>
</feature>
<feature type="region of interest" description="Disordered" evidence="2">
    <location>
        <begin position="136"/>
        <end position="176"/>
    </location>
</feature>
<dbReference type="EMBL" id="FLQV01003415">
    <property type="protein sequence ID" value="SBT02445.1"/>
    <property type="molecule type" value="Genomic_DNA"/>
</dbReference>
<evidence type="ECO:0000256" key="3">
    <source>
        <dbReference type="SAM" id="Phobius"/>
    </source>
</evidence>
<sequence length="506" mass="56209">MIKVDFTQIKKGSKLSADECLNKYFDIVGILEEKFNELDKTKSDDATFTHKCKELQTYINDEETNYKECFEGKFAPFYRSIEDLMKNSISKYSHYSRCNSELSSKDNENVKGEHETEELCKGVGCKKEEISAEKVDKTESDCPDGYCDTEHPGLEALPNQEKEDSQRQESIQEATPPKISQEAFHQNNHGGTGVTAAEVEVHSSNSVSAQQVLPYVMVPSDNSADNGTHSLPSIPLQTGTNRNSDLVDPPEKREQEGLDNAGIKRTEQSDKMNVSPNGDSTENAEYTAFPEISRHKDSQTMDGSQDLHATIAPVASHSTTQGLHGKESSAEDEPSGGKKLPAQGDTKKGVHGAGSITKEVPVGDVSTGETCTADYFVSGKPETFVFPYDQCDACDRNTQYKGKPPHHSELQGLNHKNGTGKMETVAPNPKSEEFSYKMYIIIAIVILAIILFIIVLMRFTPLGGLLRKKKNKKQQEIEAEINKIMNSSSNYEERRIYLSYVSPRYT</sequence>
<feature type="compositionally biased region" description="Polar residues" evidence="2">
    <location>
        <begin position="271"/>
        <end position="283"/>
    </location>
</feature>
<organism evidence="4 7">
    <name type="scientific">Plasmodium ovale curtisi</name>
    <dbReference type="NCBI Taxonomy" id="864141"/>
    <lineage>
        <taxon>Eukaryota</taxon>
        <taxon>Sar</taxon>
        <taxon>Alveolata</taxon>
        <taxon>Apicomplexa</taxon>
        <taxon>Aconoidasida</taxon>
        <taxon>Haemosporida</taxon>
        <taxon>Plasmodiidae</taxon>
        <taxon>Plasmodium</taxon>
        <taxon>Plasmodium (Plasmodium)</taxon>
    </lineage>
</organism>
<evidence type="ECO:0000256" key="2">
    <source>
        <dbReference type="SAM" id="MobiDB-lite"/>
    </source>
</evidence>
<evidence type="ECO:0000313" key="7">
    <source>
        <dbReference type="Proteomes" id="UP000078560"/>
    </source>
</evidence>
<dbReference type="AlphaFoldDB" id="A0A1A8WDD1"/>
<proteinExistence type="predicted"/>
<feature type="transmembrane region" description="Helical" evidence="3">
    <location>
        <begin position="438"/>
        <end position="460"/>
    </location>
</feature>
<keyword evidence="3" id="KW-0472">Membrane</keyword>
<feature type="compositionally biased region" description="Polar residues" evidence="2">
    <location>
        <begin position="220"/>
        <end position="244"/>
    </location>
</feature>
<evidence type="ECO:0000313" key="4">
    <source>
        <dbReference type="EMBL" id="SBS90892.1"/>
    </source>
</evidence>
<gene>
    <name evidence="5" type="ORF">POVCU1_076930</name>
    <name evidence="4" type="ORF">POVCU2_0064260</name>
</gene>
<keyword evidence="3" id="KW-0812">Transmembrane</keyword>
<keyword evidence="1" id="KW-0175">Coiled coil</keyword>
<reference evidence="4" key="2">
    <citation type="submission" date="2016-05" db="EMBL/GenBank/DDBJ databases">
        <authorList>
            <person name="Lavstsen T."/>
            <person name="Jespersen J.S."/>
        </authorList>
    </citation>
    <scope>NUCLEOTIDE SEQUENCE [LARGE SCALE GENOMIC DNA]</scope>
</reference>
<evidence type="ECO:0000313" key="5">
    <source>
        <dbReference type="EMBL" id="SBT02445.1"/>
    </source>
</evidence>
<dbReference type="Proteomes" id="UP000078560">
    <property type="component" value="Unassembled WGS sequence"/>
</dbReference>
<evidence type="ECO:0000256" key="1">
    <source>
        <dbReference type="SAM" id="Coils"/>
    </source>
</evidence>
<reference evidence="6 7" key="1">
    <citation type="submission" date="2016-05" db="EMBL/GenBank/DDBJ databases">
        <authorList>
            <person name="Naeem Raeece"/>
        </authorList>
    </citation>
    <scope>NUCLEOTIDE SEQUENCE [LARGE SCALE GENOMIC DNA]</scope>
</reference>
<feature type="compositionally biased region" description="Basic and acidic residues" evidence="2">
    <location>
        <begin position="249"/>
        <end position="270"/>
    </location>
</feature>
<evidence type="ECO:0000313" key="6">
    <source>
        <dbReference type="Proteomes" id="UP000078546"/>
    </source>
</evidence>
<dbReference type="EMBL" id="FLQU01001005">
    <property type="protein sequence ID" value="SBS90892.1"/>
    <property type="molecule type" value="Genomic_DNA"/>
</dbReference>